<feature type="domain" description="CCHC-type" evidence="2">
    <location>
        <begin position="130"/>
        <end position="145"/>
    </location>
</feature>
<comment type="caution">
    <text evidence="3">The sequence shown here is derived from an EMBL/GenBank/DDBJ whole genome shotgun (WGS) entry which is preliminary data.</text>
</comment>
<dbReference type="GO" id="GO:0035556">
    <property type="term" value="P:intracellular signal transduction"/>
    <property type="evidence" value="ECO:0007669"/>
    <property type="project" value="InterPro"/>
</dbReference>
<evidence type="ECO:0000256" key="1">
    <source>
        <dbReference type="PROSITE-ProRule" id="PRU00432"/>
    </source>
</evidence>
<keyword evidence="4" id="KW-1185">Reference proteome</keyword>
<keyword evidence="1" id="KW-0863">Zinc-finger</keyword>
<dbReference type="PROSITE" id="PS50158">
    <property type="entry name" value="ZF_CCHC"/>
    <property type="match status" value="1"/>
</dbReference>
<dbReference type="GO" id="GO:0008270">
    <property type="term" value="F:zinc ion binding"/>
    <property type="evidence" value="ECO:0007669"/>
    <property type="project" value="UniProtKB-KW"/>
</dbReference>
<dbReference type="OrthoDB" id="3863715at2759"/>
<name>A0A1R2B796_9CILI</name>
<keyword evidence="1" id="KW-0862">Zinc</keyword>
<dbReference type="Proteomes" id="UP000187209">
    <property type="component" value="Unassembled WGS sequence"/>
</dbReference>
<gene>
    <name evidence="3" type="ORF">SteCoe_28866</name>
</gene>
<evidence type="ECO:0000313" key="3">
    <source>
        <dbReference type="EMBL" id="OMJ72641.1"/>
    </source>
</evidence>
<evidence type="ECO:0000259" key="2">
    <source>
        <dbReference type="PROSITE" id="PS50158"/>
    </source>
</evidence>
<evidence type="ECO:0000313" key="4">
    <source>
        <dbReference type="Proteomes" id="UP000187209"/>
    </source>
</evidence>
<sequence>METYEDDETTIHDTSNDEIIVVNQRMTNFSQEVFMRTFGENILQRDMKKDLPQGKFHKLEELDHQETCEVCNRQFNNLTNFDWSCVYHPFQWNGFIYRCCGKTKKQSPGCSTSKHKKTQTPKPPQIFFSCTSCKDHGHTSKDCPKDPNTRTGVDPFSELNRISQLNFSKMTPKIKSAKYELEREGFNDIKDLQKLIKEKQLSQNRKF</sequence>
<dbReference type="AlphaFoldDB" id="A0A1R2B796"/>
<proteinExistence type="predicted"/>
<dbReference type="PROSITE" id="PS51113">
    <property type="entry name" value="ZF_BTK"/>
    <property type="match status" value="1"/>
</dbReference>
<dbReference type="EMBL" id="MPUH01000884">
    <property type="protein sequence ID" value="OMJ72641.1"/>
    <property type="molecule type" value="Genomic_DNA"/>
</dbReference>
<dbReference type="GO" id="GO:0003676">
    <property type="term" value="F:nucleic acid binding"/>
    <property type="evidence" value="ECO:0007669"/>
    <property type="project" value="InterPro"/>
</dbReference>
<reference evidence="3 4" key="1">
    <citation type="submission" date="2016-11" db="EMBL/GenBank/DDBJ databases">
        <title>The macronuclear genome of Stentor coeruleus: a giant cell with tiny introns.</title>
        <authorList>
            <person name="Slabodnick M."/>
            <person name="Ruby J.G."/>
            <person name="Reiff S.B."/>
            <person name="Swart E.C."/>
            <person name="Gosai S."/>
            <person name="Prabakaran S."/>
            <person name="Witkowska E."/>
            <person name="Larue G.E."/>
            <person name="Fisher S."/>
            <person name="Freeman R.M."/>
            <person name="Gunawardena J."/>
            <person name="Chu W."/>
            <person name="Stover N.A."/>
            <person name="Gregory B.D."/>
            <person name="Nowacki M."/>
            <person name="Derisi J."/>
            <person name="Roy S.W."/>
            <person name="Marshall W.F."/>
            <person name="Sood P."/>
        </authorList>
    </citation>
    <scope>NUCLEOTIDE SEQUENCE [LARGE SCALE GENOMIC DNA]</scope>
    <source>
        <strain evidence="3">WM001</strain>
    </source>
</reference>
<dbReference type="InterPro" id="IPR001878">
    <property type="entry name" value="Znf_CCHC"/>
</dbReference>
<dbReference type="InterPro" id="IPR001562">
    <property type="entry name" value="Znf_Btk_motif"/>
</dbReference>
<accession>A0A1R2B796</accession>
<keyword evidence="1" id="KW-0479">Metal-binding</keyword>
<organism evidence="3 4">
    <name type="scientific">Stentor coeruleus</name>
    <dbReference type="NCBI Taxonomy" id="5963"/>
    <lineage>
        <taxon>Eukaryota</taxon>
        <taxon>Sar</taxon>
        <taxon>Alveolata</taxon>
        <taxon>Ciliophora</taxon>
        <taxon>Postciliodesmatophora</taxon>
        <taxon>Heterotrichea</taxon>
        <taxon>Heterotrichida</taxon>
        <taxon>Stentoridae</taxon>
        <taxon>Stentor</taxon>
    </lineage>
</organism>
<protein>
    <recommendedName>
        <fullName evidence="2">CCHC-type domain-containing protein</fullName>
    </recommendedName>
</protein>